<reference evidence="2 3" key="1">
    <citation type="submission" date="2021-03" db="EMBL/GenBank/DDBJ databases">
        <title>Genomic Encyclopedia of Type Strains, Phase IV (KMG-IV): sequencing the most valuable type-strain genomes for metagenomic binning, comparative biology and taxonomic classification.</title>
        <authorList>
            <person name="Goeker M."/>
        </authorList>
    </citation>
    <scope>NUCLEOTIDE SEQUENCE [LARGE SCALE GENOMIC DNA]</scope>
    <source>
        <strain evidence="2 3">DSM 24738</strain>
    </source>
</reference>
<dbReference type="InterPro" id="IPR007809">
    <property type="entry name" value="FlgN-like"/>
</dbReference>
<dbReference type="EMBL" id="JAGGKT010000003">
    <property type="protein sequence ID" value="MBP1931500.1"/>
    <property type="molecule type" value="Genomic_DNA"/>
</dbReference>
<comment type="caution">
    <text evidence="2">The sequence shown here is derived from an EMBL/GenBank/DDBJ whole genome shotgun (WGS) entry which is preliminary data.</text>
</comment>
<sequence length="165" mass="19559">MQEIIHVLEELVAAHDALFILEKEKQKAIMEDSTEQLMKSLYEQSKHLKRIQELEQQRQYCIKNFLQRNGFQSDQCRLSDLIKLATNMREKEDLRKVSQLLSSRIEQLRQENHLSQQLIEQSLSWIDFTLQLFTETPDHFTTYFQGDEPAVQPNGRQQGFFDTKA</sequence>
<evidence type="ECO:0008006" key="4">
    <source>
        <dbReference type="Google" id="ProtNLM"/>
    </source>
</evidence>
<proteinExistence type="predicted"/>
<gene>
    <name evidence="2" type="ORF">J2Z37_001501</name>
</gene>
<dbReference type="Pfam" id="PF05130">
    <property type="entry name" value="FlgN"/>
    <property type="match status" value="1"/>
</dbReference>
<evidence type="ECO:0000313" key="3">
    <source>
        <dbReference type="Proteomes" id="UP001519343"/>
    </source>
</evidence>
<evidence type="ECO:0000313" key="2">
    <source>
        <dbReference type="EMBL" id="MBP1931500.1"/>
    </source>
</evidence>
<dbReference type="SUPFAM" id="SSF140566">
    <property type="entry name" value="FlgN-like"/>
    <property type="match status" value="1"/>
</dbReference>
<organism evidence="2 3">
    <name type="scientific">Ammoniphilus resinae</name>
    <dbReference type="NCBI Taxonomy" id="861532"/>
    <lineage>
        <taxon>Bacteria</taxon>
        <taxon>Bacillati</taxon>
        <taxon>Bacillota</taxon>
        <taxon>Bacilli</taxon>
        <taxon>Bacillales</taxon>
        <taxon>Paenibacillaceae</taxon>
        <taxon>Aneurinibacillus group</taxon>
        <taxon>Ammoniphilus</taxon>
    </lineage>
</organism>
<accession>A0ABS4GMK3</accession>
<dbReference type="Proteomes" id="UP001519343">
    <property type="component" value="Unassembled WGS sequence"/>
</dbReference>
<dbReference type="InterPro" id="IPR036679">
    <property type="entry name" value="FlgN-like_sf"/>
</dbReference>
<keyword evidence="1" id="KW-1005">Bacterial flagellum biogenesis</keyword>
<keyword evidence="3" id="KW-1185">Reference proteome</keyword>
<evidence type="ECO:0000256" key="1">
    <source>
        <dbReference type="ARBA" id="ARBA00022795"/>
    </source>
</evidence>
<name>A0ABS4GMK3_9BACL</name>
<dbReference type="Gene3D" id="1.20.58.300">
    <property type="entry name" value="FlgN-like"/>
    <property type="match status" value="1"/>
</dbReference>
<protein>
    <recommendedName>
        <fullName evidence="4">Flagellar protein FlgN</fullName>
    </recommendedName>
</protein>
<dbReference type="RefSeq" id="WP_209809597.1">
    <property type="nucleotide sequence ID" value="NZ_JAGGKT010000003.1"/>
</dbReference>